<keyword evidence="2" id="KW-1185">Reference proteome</keyword>
<feature type="non-terminal residue" evidence="1">
    <location>
        <position position="1"/>
    </location>
</feature>
<dbReference type="EMBL" id="MU275927">
    <property type="protein sequence ID" value="KAI0046360.1"/>
    <property type="molecule type" value="Genomic_DNA"/>
</dbReference>
<proteinExistence type="predicted"/>
<accession>A0ACB8RQY8</accession>
<evidence type="ECO:0000313" key="2">
    <source>
        <dbReference type="Proteomes" id="UP000814033"/>
    </source>
</evidence>
<sequence length="140" mass="14288">GGFSNYFGTPSYQTAAKAAFLTQLGSTNAGKFNTSGRGFPDVAAIGMNVLFVIEGATFTIDGASCSSPIIASVVSLLNYRLIAEGKNPLGFLNPFLYSTGASALNNITSGSNPGCNTNGFTATSGWDPVTGLGTPNFAKL</sequence>
<dbReference type="Proteomes" id="UP000814033">
    <property type="component" value="Unassembled WGS sequence"/>
</dbReference>
<name>A0ACB8RQY8_9AGAM</name>
<organism evidence="1 2">
    <name type="scientific">Auriscalpium vulgare</name>
    <dbReference type="NCBI Taxonomy" id="40419"/>
    <lineage>
        <taxon>Eukaryota</taxon>
        <taxon>Fungi</taxon>
        <taxon>Dikarya</taxon>
        <taxon>Basidiomycota</taxon>
        <taxon>Agaricomycotina</taxon>
        <taxon>Agaricomycetes</taxon>
        <taxon>Russulales</taxon>
        <taxon>Auriscalpiaceae</taxon>
        <taxon>Auriscalpium</taxon>
    </lineage>
</organism>
<reference evidence="1" key="2">
    <citation type="journal article" date="2022" name="New Phytol.">
        <title>Evolutionary transition to the ectomycorrhizal habit in the genomes of a hyperdiverse lineage of mushroom-forming fungi.</title>
        <authorList>
            <person name="Looney B."/>
            <person name="Miyauchi S."/>
            <person name="Morin E."/>
            <person name="Drula E."/>
            <person name="Courty P.E."/>
            <person name="Kohler A."/>
            <person name="Kuo A."/>
            <person name="LaButti K."/>
            <person name="Pangilinan J."/>
            <person name="Lipzen A."/>
            <person name="Riley R."/>
            <person name="Andreopoulos W."/>
            <person name="He G."/>
            <person name="Johnson J."/>
            <person name="Nolan M."/>
            <person name="Tritt A."/>
            <person name="Barry K.W."/>
            <person name="Grigoriev I.V."/>
            <person name="Nagy L.G."/>
            <person name="Hibbett D."/>
            <person name="Henrissat B."/>
            <person name="Matheny P.B."/>
            <person name="Labbe J."/>
            <person name="Martin F.M."/>
        </authorList>
    </citation>
    <scope>NUCLEOTIDE SEQUENCE</scope>
    <source>
        <strain evidence="1">FP105234-sp</strain>
    </source>
</reference>
<evidence type="ECO:0000313" key="1">
    <source>
        <dbReference type="EMBL" id="KAI0046360.1"/>
    </source>
</evidence>
<gene>
    <name evidence="1" type="ORF">FA95DRAFT_1450052</name>
</gene>
<reference evidence="1" key="1">
    <citation type="submission" date="2021-02" db="EMBL/GenBank/DDBJ databases">
        <authorList>
            <consortium name="DOE Joint Genome Institute"/>
            <person name="Ahrendt S."/>
            <person name="Looney B.P."/>
            <person name="Miyauchi S."/>
            <person name="Morin E."/>
            <person name="Drula E."/>
            <person name="Courty P.E."/>
            <person name="Chicoki N."/>
            <person name="Fauchery L."/>
            <person name="Kohler A."/>
            <person name="Kuo A."/>
            <person name="Labutti K."/>
            <person name="Pangilinan J."/>
            <person name="Lipzen A."/>
            <person name="Riley R."/>
            <person name="Andreopoulos W."/>
            <person name="He G."/>
            <person name="Johnson J."/>
            <person name="Barry K.W."/>
            <person name="Grigoriev I.V."/>
            <person name="Nagy L."/>
            <person name="Hibbett D."/>
            <person name="Henrissat B."/>
            <person name="Matheny P.B."/>
            <person name="Labbe J."/>
            <person name="Martin F."/>
        </authorList>
    </citation>
    <scope>NUCLEOTIDE SEQUENCE</scope>
    <source>
        <strain evidence="1">FP105234-sp</strain>
    </source>
</reference>
<comment type="caution">
    <text evidence="1">The sequence shown here is derived from an EMBL/GenBank/DDBJ whole genome shotgun (WGS) entry which is preliminary data.</text>
</comment>
<protein>
    <submittedName>
        <fullName evidence="1">Tripeptidyl-peptidase</fullName>
    </submittedName>
</protein>
<feature type="non-terminal residue" evidence="1">
    <location>
        <position position="140"/>
    </location>
</feature>